<evidence type="ECO:0000313" key="3">
    <source>
        <dbReference type="Proteomes" id="UP000824998"/>
    </source>
</evidence>
<dbReference type="PANTHER" id="PTHR33112:SF10">
    <property type="entry name" value="TOL"/>
    <property type="match status" value="1"/>
</dbReference>
<dbReference type="PANTHER" id="PTHR33112">
    <property type="entry name" value="DOMAIN PROTEIN, PUTATIVE-RELATED"/>
    <property type="match status" value="1"/>
</dbReference>
<dbReference type="EMBL" id="MU252011">
    <property type="protein sequence ID" value="KAG9228232.1"/>
    <property type="molecule type" value="Genomic_DNA"/>
</dbReference>
<name>A0A9P7Y7C9_9HELO</name>
<comment type="caution">
    <text evidence="2">The sequence shown here is derived from an EMBL/GenBank/DDBJ whole genome shotgun (WGS) entry which is preliminary data.</text>
</comment>
<dbReference type="Proteomes" id="UP000824998">
    <property type="component" value="Unassembled WGS sequence"/>
</dbReference>
<dbReference type="InterPro" id="IPR010730">
    <property type="entry name" value="HET"/>
</dbReference>
<accession>A0A9P7Y7C9</accession>
<dbReference type="AlphaFoldDB" id="A0A9P7Y7C9"/>
<sequence>MLEFCQDCKNIIDALFIRSKYKSDQHDGCARLTQRFPILNSTRDVLSLPHTCSLCNLMKGAVVSALRKDESGEPMLQDLESTMGSLPLLLTAKGGNSFRALSKDGGLQLRNIMISASFEDNTGQSRSMLSANLSVFAENGSPAALAEDVLAVGPIHDSSSPEALSMLQGWLTECTMNHDECKPDGPRKLEMAAEPQLPTRIIDVGMELGGAIVRLIESHGKRGLYAALSHCWGPPTKQPLRTVEATLSEHLVGISMSELPKTFRDSVEITRAVKLRYLWIDSLCIVQDNKADWSQEAPRMGPLYNSASLVIAASGATDSSQGCFLQRKPPNHALKIPYIREDGMQAGDITLVDDGIKYSPIFHPLGKRAWVFQEWMLANRIVHYTTEGMMWSCTRLNGASMFEDGSHEVQSRQDRQKWDRMIEEFTVRDITFLSDKLIAIQSLANEMQKSRSDQYIKGIWTGDLSLQLFWIGSRTTRPKELQEFPSWTWASTHGRCLSWSVRGIPLESIYTHCEIKNEQELLLTCRARDCTIQEWSPLVHDMLRNPPFGPYSQNSSLCVKDLPIHFYQVMVYLILDRDTKETVGVALLDDGNDLNDLSICTNAFLAYETGTTATINRTAYLSLLLKPCSRSPQQFRRIGVGFIVIKEWFEESSIQSFRVV</sequence>
<keyword evidence="3" id="KW-1185">Reference proteome</keyword>
<protein>
    <submittedName>
        <fullName evidence="2">Heterokaryon incompatibility protein-domain-containing protein</fullName>
    </submittedName>
</protein>
<evidence type="ECO:0000259" key="1">
    <source>
        <dbReference type="Pfam" id="PF06985"/>
    </source>
</evidence>
<proteinExistence type="predicted"/>
<feature type="domain" description="Heterokaryon incompatibility" evidence="1">
    <location>
        <begin position="225"/>
        <end position="374"/>
    </location>
</feature>
<dbReference type="Pfam" id="PF06985">
    <property type="entry name" value="HET"/>
    <property type="match status" value="1"/>
</dbReference>
<organism evidence="2 3">
    <name type="scientific">Amylocarpus encephaloides</name>
    <dbReference type="NCBI Taxonomy" id="45428"/>
    <lineage>
        <taxon>Eukaryota</taxon>
        <taxon>Fungi</taxon>
        <taxon>Dikarya</taxon>
        <taxon>Ascomycota</taxon>
        <taxon>Pezizomycotina</taxon>
        <taxon>Leotiomycetes</taxon>
        <taxon>Helotiales</taxon>
        <taxon>Helotiales incertae sedis</taxon>
        <taxon>Amylocarpus</taxon>
    </lineage>
</organism>
<reference evidence="2" key="1">
    <citation type="journal article" date="2021" name="IMA Fungus">
        <title>Genomic characterization of three marine fungi, including Emericellopsis atlantica sp. nov. with signatures of a generalist lifestyle and marine biomass degradation.</title>
        <authorList>
            <person name="Hagestad O.C."/>
            <person name="Hou L."/>
            <person name="Andersen J.H."/>
            <person name="Hansen E.H."/>
            <person name="Altermark B."/>
            <person name="Li C."/>
            <person name="Kuhnert E."/>
            <person name="Cox R.J."/>
            <person name="Crous P.W."/>
            <person name="Spatafora J.W."/>
            <person name="Lail K."/>
            <person name="Amirebrahimi M."/>
            <person name="Lipzen A."/>
            <person name="Pangilinan J."/>
            <person name="Andreopoulos W."/>
            <person name="Hayes R.D."/>
            <person name="Ng V."/>
            <person name="Grigoriev I.V."/>
            <person name="Jackson S.A."/>
            <person name="Sutton T.D.S."/>
            <person name="Dobson A.D.W."/>
            <person name="Rama T."/>
        </authorList>
    </citation>
    <scope>NUCLEOTIDE SEQUENCE</scope>
    <source>
        <strain evidence="2">TRa018bII</strain>
    </source>
</reference>
<gene>
    <name evidence="2" type="ORF">BJ875DRAFT_255337</name>
</gene>
<evidence type="ECO:0000313" key="2">
    <source>
        <dbReference type="EMBL" id="KAG9228232.1"/>
    </source>
</evidence>
<dbReference type="OrthoDB" id="3523692at2759"/>